<dbReference type="EMBL" id="KV784357">
    <property type="protein sequence ID" value="OEU17812.1"/>
    <property type="molecule type" value="Genomic_DNA"/>
</dbReference>
<reference evidence="8 9" key="1">
    <citation type="submission" date="2016-09" db="EMBL/GenBank/DDBJ databases">
        <title>Extensive genetic diversity and differential bi-allelic expression allows diatom success in the polar Southern Ocean.</title>
        <authorList>
            <consortium name="DOE Joint Genome Institute"/>
            <person name="Mock T."/>
            <person name="Otillar R.P."/>
            <person name="Strauss J."/>
            <person name="Dupont C."/>
            <person name="Frickenhaus S."/>
            <person name="Maumus F."/>
            <person name="Mcmullan M."/>
            <person name="Sanges R."/>
            <person name="Schmutz J."/>
            <person name="Toseland A."/>
            <person name="Valas R."/>
            <person name="Veluchamy A."/>
            <person name="Ward B.J."/>
            <person name="Allen A."/>
            <person name="Barry K."/>
            <person name="Falciatore A."/>
            <person name="Ferrante M."/>
            <person name="Fortunato A.E."/>
            <person name="Gloeckner G."/>
            <person name="Gruber A."/>
            <person name="Hipkin R."/>
            <person name="Janech M."/>
            <person name="Kroth P."/>
            <person name="Leese F."/>
            <person name="Lindquist E."/>
            <person name="Lyon B.R."/>
            <person name="Martin J."/>
            <person name="Mayer C."/>
            <person name="Parker M."/>
            <person name="Quesneville H."/>
            <person name="Raymond J."/>
            <person name="Uhlig C."/>
            <person name="Valentin K.U."/>
            <person name="Worden A.Z."/>
            <person name="Armbrust E.V."/>
            <person name="Bowler C."/>
            <person name="Green B."/>
            <person name="Moulton V."/>
            <person name="Van Oosterhout C."/>
            <person name="Grigoriev I."/>
        </authorList>
    </citation>
    <scope>NUCLEOTIDE SEQUENCE [LARGE SCALE GENOMIC DNA]</scope>
    <source>
        <strain evidence="8 9">CCMP1102</strain>
    </source>
</reference>
<gene>
    <name evidence="8" type="ORF">FRACYDRAFT_238238</name>
</gene>
<dbReference type="Proteomes" id="UP000095751">
    <property type="component" value="Unassembled WGS sequence"/>
</dbReference>
<name>A0A1E7FI10_9STRA</name>
<dbReference type="OrthoDB" id="2502820at2759"/>
<sequence>MMINNTTKQLLLLAVTTTLVVTSSSVSATISPSSSSSSGVQQHSYTQTQQQRTRQQKTRQRRHSIDVTTALRGGRVGGRVNRFLKSSGGAPPSTTTQSSSLSFPTDAAVGTVALTLIERAVNKLFIHFGIKFPAQLGGCGILFFFLVIADAVAPGSGTSIFKALTPGTTLLTKWLPVFFVPGLAMLPLAPSVGSGLEVAKVLLITILGFVYTLYSVAYSVLFLRKMEGKVAPLVVAAPPSTKKNKNKSAIVAAPKPFSDATMGLLLKISIVTGIANLVTQRSSSLSTASWATPLQTLFFFALTFTNYVSAARLPTAFTKAVHPLLTSTGMTWAFLYVYGIATGTGADFIESIKTYKTGSLAWNVAGAGDYLLFCLGPSVVSFAVSMYSRKKLLLENILIVVAAMLISSVGGLFGTAAFGRLIQLGGSSGNALMIRLSLLARNITTSLAIPVTQLLGGDIAIAVVVVVLTGIIGAQYGKKLLDLANIQDPITRGLAVGSAAQGLGVSSMVDEADAFPFAAMAMALTAVAGTILVAIPQVKDAVVSVCG</sequence>
<feature type="compositionally biased region" description="Low complexity" evidence="5">
    <location>
        <begin position="29"/>
        <end position="53"/>
    </location>
</feature>
<evidence type="ECO:0000256" key="6">
    <source>
        <dbReference type="SAM" id="Phobius"/>
    </source>
</evidence>
<feature type="transmembrane region" description="Helical" evidence="6">
    <location>
        <begin position="198"/>
        <end position="223"/>
    </location>
</feature>
<keyword evidence="7" id="KW-0732">Signal</keyword>
<protein>
    <recommendedName>
        <fullName evidence="10">LrgB-domain-containing protein</fullName>
    </recommendedName>
</protein>
<organism evidence="8 9">
    <name type="scientific">Fragilariopsis cylindrus CCMP1102</name>
    <dbReference type="NCBI Taxonomy" id="635003"/>
    <lineage>
        <taxon>Eukaryota</taxon>
        <taxon>Sar</taxon>
        <taxon>Stramenopiles</taxon>
        <taxon>Ochrophyta</taxon>
        <taxon>Bacillariophyta</taxon>
        <taxon>Bacillariophyceae</taxon>
        <taxon>Bacillariophycidae</taxon>
        <taxon>Bacillariales</taxon>
        <taxon>Bacillariaceae</taxon>
        <taxon>Fragilariopsis</taxon>
    </lineage>
</organism>
<feature type="transmembrane region" description="Helical" evidence="6">
    <location>
        <begin position="515"/>
        <end position="535"/>
    </location>
</feature>
<dbReference type="PANTHER" id="PTHR30249:SF0">
    <property type="entry name" value="PLASTIDAL GLYCOLATE_GLYCERATE TRANSLOCATOR 1, CHLOROPLASTIC"/>
    <property type="match status" value="1"/>
</dbReference>
<comment type="subcellular location">
    <subcellularLocation>
        <location evidence="1">Membrane</location>
        <topology evidence="1">Multi-pass membrane protein</topology>
    </subcellularLocation>
</comment>
<dbReference type="KEGG" id="fcy:FRACYDRAFT_238238"/>
<feature type="transmembrane region" description="Helical" evidence="6">
    <location>
        <begin position="174"/>
        <end position="192"/>
    </location>
</feature>
<keyword evidence="3 6" id="KW-1133">Transmembrane helix</keyword>
<dbReference type="Pfam" id="PF04172">
    <property type="entry name" value="LrgB"/>
    <property type="match status" value="1"/>
</dbReference>
<feature type="transmembrane region" description="Helical" evidence="6">
    <location>
        <begin position="290"/>
        <end position="308"/>
    </location>
</feature>
<evidence type="ECO:0000313" key="8">
    <source>
        <dbReference type="EMBL" id="OEU17812.1"/>
    </source>
</evidence>
<dbReference type="InParanoid" id="A0A1E7FI10"/>
<feature type="transmembrane region" description="Helical" evidence="6">
    <location>
        <begin position="396"/>
        <end position="418"/>
    </location>
</feature>
<dbReference type="InterPro" id="IPR007300">
    <property type="entry name" value="CidB/LrgB"/>
</dbReference>
<evidence type="ECO:0000256" key="4">
    <source>
        <dbReference type="ARBA" id="ARBA00023136"/>
    </source>
</evidence>
<keyword evidence="2 6" id="KW-0812">Transmembrane</keyword>
<accession>A0A1E7FI10</accession>
<dbReference type="GO" id="GO:0016020">
    <property type="term" value="C:membrane"/>
    <property type="evidence" value="ECO:0007669"/>
    <property type="project" value="UniProtKB-SubCell"/>
</dbReference>
<feature type="transmembrane region" description="Helical" evidence="6">
    <location>
        <begin position="459"/>
        <end position="477"/>
    </location>
</feature>
<evidence type="ECO:0000256" key="7">
    <source>
        <dbReference type="SAM" id="SignalP"/>
    </source>
</evidence>
<evidence type="ECO:0000256" key="2">
    <source>
        <dbReference type="ARBA" id="ARBA00022692"/>
    </source>
</evidence>
<evidence type="ECO:0008006" key="10">
    <source>
        <dbReference type="Google" id="ProtNLM"/>
    </source>
</evidence>
<proteinExistence type="predicted"/>
<keyword evidence="9" id="KW-1185">Reference proteome</keyword>
<evidence type="ECO:0000256" key="3">
    <source>
        <dbReference type="ARBA" id="ARBA00022989"/>
    </source>
</evidence>
<keyword evidence="4 6" id="KW-0472">Membrane</keyword>
<feature type="chain" id="PRO_5009193128" description="LrgB-domain-containing protein" evidence="7">
    <location>
        <begin position="29"/>
        <end position="547"/>
    </location>
</feature>
<evidence type="ECO:0000313" key="9">
    <source>
        <dbReference type="Proteomes" id="UP000095751"/>
    </source>
</evidence>
<evidence type="ECO:0000256" key="5">
    <source>
        <dbReference type="SAM" id="MobiDB-lite"/>
    </source>
</evidence>
<dbReference type="PANTHER" id="PTHR30249">
    <property type="entry name" value="PUTATIVE SEROTONIN TRANSPORTER"/>
    <property type="match status" value="1"/>
</dbReference>
<feature type="transmembrane region" description="Helical" evidence="6">
    <location>
        <begin position="320"/>
        <end position="340"/>
    </location>
</feature>
<feature type="region of interest" description="Disordered" evidence="5">
    <location>
        <begin position="29"/>
        <end position="64"/>
    </location>
</feature>
<feature type="region of interest" description="Disordered" evidence="5">
    <location>
        <begin position="82"/>
        <end position="102"/>
    </location>
</feature>
<feature type="signal peptide" evidence="7">
    <location>
        <begin position="1"/>
        <end position="28"/>
    </location>
</feature>
<dbReference type="AlphaFoldDB" id="A0A1E7FI10"/>
<feature type="transmembrane region" description="Helical" evidence="6">
    <location>
        <begin position="360"/>
        <end position="384"/>
    </location>
</feature>
<feature type="transmembrane region" description="Helical" evidence="6">
    <location>
        <begin position="132"/>
        <end position="153"/>
    </location>
</feature>
<evidence type="ECO:0000256" key="1">
    <source>
        <dbReference type="ARBA" id="ARBA00004141"/>
    </source>
</evidence>